<evidence type="ECO:0000256" key="2">
    <source>
        <dbReference type="ARBA" id="ARBA00008829"/>
    </source>
</evidence>
<gene>
    <name evidence="4" type="ORF">S01H1_44119</name>
</gene>
<dbReference type="AlphaFoldDB" id="X0UGL8"/>
<dbReference type="InterPro" id="IPR006680">
    <property type="entry name" value="Amidohydro-rel"/>
</dbReference>
<dbReference type="InterPro" id="IPR011059">
    <property type="entry name" value="Metal-dep_hydrolase_composite"/>
</dbReference>
<dbReference type="SUPFAM" id="SSF51556">
    <property type="entry name" value="Metallo-dependent hydrolases"/>
    <property type="match status" value="1"/>
</dbReference>
<dbReference type="SUPFAM" id="SSF51338">
    <property type="entry name" value="Composite domain of metallo-dependent hydrolases"/>
    <property type="match status" value="1"/>
</dbReference>
<sequence>DGDQIKTIGIDLDNPADEVVDAKGLYVLPGAIDPHTHLCMPFMGTYAQDDYETGTIAAACGGVTCVVDFDLQQKGETLLEALERKKALAEGKVAVDYSLHPAVMDPRPEVIEEVKKACLDYGTPSFKIFMVYDFRVDDATMIKLLEQTKQHGGLVQVHAENVHIIDHMNAVLEKEGKLEPYYHAVSRPNLAEEEAISRASKMVEMTGSRIYIVHLSSKEGLWVVKAARDRGVNIYAETCPQYLLLDEERYREPDWNGAKYVMSP</sequence>
<comment type="caution">
    <text evidence="4">The sequence shown here is derived from an EMBL/GenBank/DDBJ whole genome shotgun (WGS) entry which is preliminary data.</text>
</comment>
<dbReference type="GO" id="GO:0016812">
    <property type="term" value="F:hydrolase activity, acting on carbon-nitrogen (but not peptide) bonds, in cyclic amides"/>
    <property type="evidence" value="ECO:0007669"/>
    <property type="project" value="TreeGrafter"/>
</dbReference>
<dbReference type="Gene3D" id="3.20.20.140">
    <property type="entry name" value="Metal-dependent hydrolases"/>
    <property type="match status" value="1"/>
</dbReference>
<protein>
    <recommendedName>
        <fullName evidence="3">Amidohydrolase-related domain-containing protein</fullName>
    </recommendedName>
</protein>
<evidence type="ECO:0000256" key="1">
    <source>
        <dbReference type="ARBA" id="ARBA00001947"/>
    </source>
</evidence>
<proteinExistence type="inferred from homology"/>
<dbReference type="Pfam" id="PF01979">
    <property type="entry name" value="Amidohydro_1"/>
    <property type="match status" value="1"/>
</dbReference>
<dbReference type="InterPro" id="IPR032466">
    <property type="entry name" value="Metal_Hydrolase"/>
</dbReference>
<dbReference type="FunFam" id="3.20.20.140:FF:000174">
    <property type="entry name" value="Dihydropyrimidinase-related protein 2"/>
    <property type="match status" value="1"/>
</dbReference>
<comment type="cofactor">
    <cofactor evidence="1">
        <name>Zn(2+)</name>
        <dbReference type="ChEBI" id="CHEBI:29105"/>
    </cofactor>
</comment>
<accession>X0UGL8</accession>
<dbReference type="EMBL" id="BARS01028132">
    <property type="protein sequence ID" value="GAG04884.1"/>
    <property type="molecule type" value="Genomic_DNA"/>
</dbReference>
<dbReference type="InterPro" id="IPR050378">
    <property type="entry name" value="Metallo-dep_Hydrolases_sf"/>
</dbReference>
<name>X0UGL8_9ZZZZ</name>
<organism evidence="4">
    <name type="scientific">marine sediment metagenome</name>
    <dbReference type="NCBI Taxonomy" id="412755"/>
    <lineage>
        <taxon>unclassified sequences</taxon>
        <taxon>metagenomes</taxon>
        <taxon>ecological metagenomes</taxon>
    </lineage>
</organism>
<reference evidence="4" key="1">
    <citation type="journal article" date="2014" name="Front. Microbiol.">
        <title>High frequency of phylogenetically diverse reductive dehalogenase-homologous genes in deep subseafloor sedimentary metagenomes.</title>
        <authorList>
            <person name="Kawai M."/>
            <person name="Futagami T."/>
            <person name="Toyoda A."/>
            <person name="Takaki Y."/>
            <person name="Nishi S."/>
            <person name="Hori S."/>
            <person name="Arai W."/>
            <person name="Tsubouchi T."/>
            <person name="Morono Y."/>
            <person name="Uchiyama I."/>
            <person name="Ito T."/>
            <person name="Fujiyama A."/>
            <person name="Inagaki F."/>
            <person name="Takami H."/>
        </authorList>
    </citation>
    <scope>NUCLEOTIDE SEQUENCE</scope>
    <source>
        <strain evidence="4">Expedition CK06-06</strain>
    </source>
</reference>
<dbReference type="PANTHER" id="PTHR11647:SF1">
    <property type="entry name" value="COLLAPSIN RESPONSE MEDIATOR PROTEIN"/>
    <property type="match status" value="1"/>
</dbReference>
<evidence type="ECO:0000313" key="4">
    <source>
        <dbReference type="EMBL" id="GAG04884.1"/>
    </source>
</evidence>
<evidence type="ECO:0000259" key="3">
    <source>
        <dbReference type="Pfam" id="PF01979"/>
    </source>
</evidence>
<feature type="non-terminal residue" evidence="4">
    <location>
        <position position="264"/>
    </location>
</feature>
<comment type="similarity">
    <text evidence="2">Belongs to the metallo-dependent hydrolases superfamily. Hydantoinase/dihydropyrimidinase family.</text>
</comment>
<dbReference type="PANTHER" id="PTHR11647">
    <property type="entry name" value="HYDRANTOINASE/DIHYDROPYRIMIDINASE FAMILY MEMBER"/>
    <property type="match status" value="1"/>
</dbReference>
<dbReference type="Gene3D" id="2.30.40.10">
    <property type="entry name" value="Urease, subunit C, domain 1"/>
    <property type="match status" value="1"/>
</dbReference>
<feature type="non-terminal residue" evidence="4">
    <location>
        <position position="1"/>
    </location>
</feature>
<feature type="domain" description="Amidohydrolase-related" evidence="3">
    <location>
        <begin position="26"/>
        <end position="165"/>
    </location>
</feature>
<dbReference type="GO" id="GO:0005829">
    <property type="term" value="C:cytosol"/>
    <property type="evidence" value="ECO:0007669"/>
    <property type="project" value="TreeGrafter"/>
</dbReference>